<dbReference type="GO" id="GO:0016829">
    <property type="term" value="F:lyase activity"/>
    <property type="evidence" value="ECO:0007669"/>
    <property type="project" value="UniProtKB-KW"/>
</dbReference>
<evidence type="ECO:0000313" key="2">
    <source>
        <dbReference type="EMBL" id="KGX06652.1"/>
    </source>
</evidence>
<evidence type="ECO:0000256" key="1">
    <source>
        <dbReference type="SAM" id="MobiDB-lite"/>
    </source>
</evidence>
<protein>
    <submittedName>
        <fullName evidence="2">Phycocyanobilin lyase subunit domain protein</fullName>
    </submittedName>
</protein>
<evidence type="ECO:0000313" key="3">
    <source>
        <dbReference type="Proteomes" id="UP000030475"/>
    </source>
</evidence>
<feature type="region of interest" description="Disordered" evidence="1">
    <location>
        <begin position="53"/>
        <end position="74"/>
    </location>
</feature>
<comment type="caution">
    <text evidence="2">The sequence shown here is derived from an EMBL/GenBank/DDBJ whole genome shotgun (WGS) entry which is preliminary data.</text>
</comment>
<dbReference type="AlphaFoldDB" id="A0AA40MD94"/>
<feature type="compositionally biased region" description="Basic residues" evidence="1">
    <location>
        <begin position="55"/>
        <end position="65"/>
    </location>
</feature>
<feature type="region of interest" description="Disordered" evidence="1">
    <location>
        <begin position="188"/>
        <end position="211"/>
    </location>
</feature>
<dbReference type="EMBL" id="JQIM01000010">
    <property type="protein sequence ID" value="KGX06652.1"/>
    <property type="molecule type" value="Genomic_DNA"/>
</dbReference>
<name>A0AA40MD94_BURPE</name>
<organism evidence="2 3">
    <name type="scientific">Burkholderia pseudomallei</name>
    <name type="common">Pseudomonas pseudomallei</name>
    <dbReference type="NCBI Taxonomy" id="28450"/>
    <lineage>
        <taxon>Bacteria</taxon>
        <taxon>Pseudomonadati</taxon>
        <taxon>Pseudomonadota</taxon>
        <taxon>Betaproteobacteria</taxon>
        <taxon>Burkholderiales</taxon>
        <taxon>Burkholderiaceae</taxon>
        <taxon>Burkholderia</taxon>
        <taxon>pseudomallei group</taxon>
    </lineage>
</organism>
<sequence>MATWRTDRTCTPPRRFHVRRETGAGRVLLAVALPSRVRIARALLLPLPRSSDRCRPRRGYKKRGRPPVSPPPSPCVTVDPERVFRSKRRRCLPSHERFAQASVSVEYAAHAGNIGRAIARRGRRAAKHWHAEPAAIRCAPHPVSRKRRGTPRMLAGRRRRAGVVPASCASSYASRNTSANNELKLESVRNASTTRAKPASRRAPPPPAPCACRRPSIAAPCARRQVAPASQHADGAAGVSRDSAPSMRAPGPACGVTASGRFDGARDAQGATDASPHTRRPASASMIRLTTDAPPTCASALPLHAASSPTGAIVFLSRVAKPCLAIAADAERSRGRVSKPRKARFAPNDSRPEAVAIEDIARAGKRAAVPPIADERVETAEPIGASR</sequence>
<keyword evidence="2" id="KW-0456">Lyase</keyword>
<accession>A0AA40MD94</accession>
<proteinExistence type="predicted"/>
<dbReference type="Proteomes" id="UP000030475">
    <property type="component" value="Unassembled WGS sequence"/>
</dbReference>
<reference evidence="2 3" key="1">
    <citation type="submission" date="2014-08" db="EMBL/GenBank/DDBJ databases">
        <authorList>
            <person name="Bunnell A."/>
            <person name="Chain P.S."/>
            <person name="Chertkov O."/>
            <person name="Currie B.J."/>
            <person name="Daligault H.E."/>
            <person name="Davenport K.W."/>
            <person name="Davis C."/>
            <person name="Gleasner C.D."/>
            <person name="Johnson S.L."/>
            <person name="Kaestli M."/>
            <person name="Koren S."/>
            <person name="Kunde Y.A."/>
            <person name="Mayo M."/>
            <person name="McMurry K.K."/>
            <person name="Price E.P."/>
            <person name="Reitenga K.G."/>
            <person name="Robison R."/>
            <person name="Rosovitz M.J."/>
            <person name="Sarovich D.S."/>
            <person name="Teshima H."/>
        </authorList>
    </citation>
    <scope>NUCLEOTIDE SEQUENCE [LARGE SCALE GENOMIC DNA]</scope>
    <source>
        <strain evidence="2 3">MSHR44</strain>
    </source>
</reference>
<feature type="region of interest" description="Disordered" evidence="1">
    <location>
        <begin position="223"/>
        <end position="283"/>
    </location>
</feature>
<gene>
    <name evidence="2" type="ORF">Y036_1984</name>
</gene>